<feature type="binding site" evidence="6">
    <location>
        <position position="76"/>
    </location>
    <ligand>
        <name>S-adenosyl-L-methionine</name>
        <dbReference type="ChEBI" id="CHEBI:59789"/>
    </ligand>
</feature>
<evidence type="ECO:0000256" key="4">
    <source>
        <dbReference type="ARBA" id="ARBA00022691"/>
    </source>
</evidence>
<proteinExistence type="inferred from homology"/>
<dbReference type="EC" id="2.1.1.177" evidence="6"/>
<reference evidence="7" key="2">
    <citation type="submission" date="2021-04" db="EMBL/GenBank/DDBJ databases">
        <authorList>
            <person name="Gilroy R."/>
        </authorList>
    </citation>
    <scope>NUCLEOTIDE SEQUENCE</scope>
    <source>
        <strain evidence="7">ChiSjej3B21-8574</strain>
    </source>
</reference>
<accession>A0A9D2T817</accession>
<dbReference type="Gene3D" id="3.40.1280.10">
    <property type="match status" value="1"/>
</dbReference>
<organism evidence="7 8">
    <name type="scientific">Candidatus Anaerostipes avistercoris</name>
    <dbReference type="NCBI Taxonomy" id="2838462"/>
    <lineage>
        <taxon>Bacteria</taxon>
        <taxon>Bacillati</taxon>
        <taxon>Bacillota</taxon>
        <taxon>Clostridia</taxon>
        <taxon>Lachnospirales</taxon>
        <taxon>Lachnospiraceae</taxon>
        <taxon>Anaerostipes</taxon>
    </lineage>
</organism>
<keyword evidence="2 6" id="KW-0489">Methyltransferase</keyword>
<evidence type="ECO:0000256" key="3">
    <source>
        <dbReference type="ARBA" id="ARBA00022679"/>
    </source>
</evidence>
<keyword evidence="1 6" id="KW-0698">rRNA processing</keyword>
<dbReference type="PIRSF" id="PIRSF004505">
    <property type="entry name" value="MT_bac"/>
    <property type="match status" value="1"/>
</dbReference>
<evidence type="ECO:0000256" key="1">
    <source>
        <dbReference type="ARBA" id="ARBA00022552"/>
    </source>
</evidence>
<evidence type="ECO:0000256" key="6">
    <source>
        <dbReference type="HAMAP-Rule" id="MF_00658"/>
    </source>
</evidence>
<evidence type="ECO:0000313" key="7">
    <source>
        <dbReference type="EMBL" id="HJC49917.1"/>
    </source>
</evidence>
<dbReference type="PANTHER" id="PTHR33603:SF1">
    <property type="entry name" value="RIBOSOMAL RNA LARGE SUBUNIT METHYLTRANSFERASE H"/>
    <property type="match status" value="1"/>
</dbReference>
<comment type="caution">
    <text evidence="7">The sequence shown here is derived from an EMBL/GenBank/DDBJ whole genome shotgun (WGS) entry which is preliminary data.</text>
</comment>
<dbReference type="InterPro" id="IPR003742">
    <property type="entry name" value="RlmH-like"/>
</dbReference>
<keyword evidence="3 6" id="KW-0808">Transferase</keyword>
<sequence>MKIQIICVGKIKEDYLKKLINRYAKEIRKRYEFEIIELPDEKTPDGASQKEEERIKEKEGARIISRIPSHSFVIPLCIEGTPLSTEEFQEKWNQLKQDSVSCVSFLIGGSLGLSPAAVSKGRMKLSFGRLTFPHQLMRLILVEQLSRLQG</sequence>
<dbReference type="GO" id="GO:0005737">
    <property type="term" value="C:cytoplasm"/>
    <property type="evidence" value="ECO:0007669"/>
    <property type="project" value="UniProtKB-SubCell"/>
</dbReference>
<protein>
    <recommendedName>
        <fullName evidence="6">Ribosomal RNA large subunit methyltransferase H</fullName>
        <ecNumber evidence="6">2.1.1.177</ecNumber>
    </recommendedName>
    <alternativeName>
        <fullName evidence="6">23S rRNA (pseudouridine1915-N3)-methyltransferase</fullName>
    </alternativeName>
    <alternativeName>
        <fullName evidence="6">23S rRNA m3Psi1915 methyltransferase</fullName>
    </alternativeName>
    <alternativeName>
        <fullName evidence="6">rRNA (pseudouridine-N3-)-methyltransferase RlmH</fullName>
    </alternativeName>
</protein>
<dbReference type="GO" id="GO:0070038">
    <property type="term" value="F:rRNA (pseudouridine-N3-)-methyltransferase activity"/>
    <property type="evidence" value="ECO:0007669"/>
    <property type="project" value="UniProtKB-UniRule"/>
</dbReference>
<dbReference type="AlphaFoldDB" id="A0A9D2T817"/>
<keyword evidence="4 6" id="KW-0949">S-adenosyl-L-methionine</keyword>
<evidence type="ECO:0000256" key="2">
    <source>
        <dbReference type="ARBA" id="ARBA00022603"/>
    </source>
</evidence>
<comment type="catalytic activity">
    <reaction evidence="6">
        <text>pseudouridine(1915) in 23S rRNA + S-adenosyl-L-methionine = N(3)-methylpseudouridine(1915) in 23S rRNA + S-adenosyl-L-homocysteine + H(+)</text>
        <dbReference type="Rhea" id="RHEA:42752"/>
        <dbReference type="Rhea" id="RHEA-COMP:10221"/>
        <dbReference type="Rhea" id="RHEA-COMP:10222"/>
        <dbReference type="ChEBI" id="CHEBI:15378"/>
        <dbReference type="ChEBI" id="CHEBI:57856"/>
        <dbReference type="ChEBI" id="CHEBI:59789"/>
        <dbReference type="ChEBI" id="CHEBI:65314"/>
        <dbReference type="ChEBI" id="CHEBI:74486"/>
        <dbReference type="EC" id="2.1.1.177"/>
    </reaction>
</comment>
<dbReference type="SUPFAM" id="SSF75217">
    <property type="entry name" value="alpha/beta knot"/>
    <property type="match status" value="1"/>
</dbReference>
<feature type="binding site" evidence="6">
    <location>
        <position position="108"/>
    </location>
    <ligand>
        <name>S-adenosyl-L-methionine</name>
        <dbReference type="ChEBI" id="CHEBI:59789"/>
    </ligand>
</feature>
<evidence type="ECO:0000256" key="5">
    <source>
        <dbReference type="ARBA" id="ARBA00038303"/>
    </source>
</evidence>
<dbReference type="PANTHER" id="PTHR33603">
    <property type="entry name" value="METHYLTRANSFERASE"/>
    <property type="match status" value="1"/>
</dbReference>
<dbReference type="NCBIfam" id="NF000985">
    <property type="entry name" value="PRK00103.1-3"/>
    <property type="match status" value="1"/>
</dbReference>
<comment type="subunit">
    <text evidence="6">Homodimer.</text>
</comment>
<dbReference type="EMBL" id="DWWD01000021">
    <property type="protein sequence ID" value="HJC49917.1"/>
    <property type="molecule type" value="Genomic_DNA"/>
</dbReference>
<reference evidence="7" key="1">
    <citation type="journal article" date="2021" name="PeerJ">
        <title>Extensive microbial diversity within the chicken gut microbiome revealed by metagenomics and culture.</title>
        <authorList>
            <person name="Gilroy R."/>
            <person name="Ravi A."/>
            <person name="Getino M."/>
            <person name="Pursley I."/>
            <person name="Horton D.L."/>
            <person name="Alikhan N.F."/>
            <person name="Baker D."/>
            <person name="Gharbi K."/>
            <person name="Hall N."/>
            <person name="Watson M."/>
            <person name="Adriaenssens E.M."/>
            <person name="Foster-Nyarko E."/>
            <person name="Jarju S."/>
            <person name="Secka A."/>
            <person name="Antonio M."/>
            <person name="Oren A."/>
            <person name="Chaudhuri R.R."/>
            <person name="La Ragione R."/>
            <person name="Hildebrand F."/>
            <person name="Pallen M.J."/>
        </authorList>
    </citation>
    <scope>NUCLEOTIDE SEQUENCE</scope>
    <source>
        <strain evidence="7">ChiSjej3B21-8574</strain>
    </source>
</reference>
<dbReference type="InterPro" id="IPR029028">
    <property type="entry name" value="Alpha/beta_knot_MTases"/>
</dbReference>
<dbReference type="HAMAP" id="MF_00658">
    <property type="entry name" value="23SrRNA_methyltr_H"/>
    <property type="match status" value="1"/>
</dbReference>
<comment type="subcellular location">
    <subcellularLocation>
        <location evidence="6">Cytoplasm</location>
    </subcellularLocation>
</comment>
<comment type="similarity">
    <text evidence="5 6">Belongs to the RNA methyltransferase RlmH family.</text>
</comment>
<name>A0A9D2T817_9FIRM</name>
<dbReference type="InterPro" id="IPR029026">
    <property type="entry name" value="tRNA_m1G_MTases_N"/>
</dbReference>
<feature type="binding site" evidence="6">
    <location>
        <begin position="127"/>
        <end position="132"/>
    </location>
    <ligand>
        <name>S-adenosyl-L-methionine</name>
        <dbReference type="ChEBI" id="CHEBI:59789"/>
    </ligand>
</feature>
<comment type="function">
    <text evidence="6">Specifically methylates the pseudouridine at position 1915 (m3Psi1915) in 23S rRNA.</text>
</comment>
<keyword evidence="6" id="KW-0963">Cytoplasm</keyword>
<dbReference type="Pfam" id="PF02590">
    <property type="entry name" value="SPOUT_MTase"/>
    <property type="match status" value="1"/>
</dbReference>
<gene>
    <name evidence="6 7" type="primary">rlmH</name>
    <name evidence="7" type="ORF">H9754_04945</name>
</gene>
<dbReference type="Proteomes" id="UP000823904">
    <property type="component" value="Unassembled WGS sequence"/>
</dbReference>
<evidence type="ECO:0000313" key="8">
    <source>
        <dbReference type="Proteomes" id="UP000823904"/>
    </source>
</evidence>
<dbReference type="CDD" id="cd18081">
    <property type="entry name" value="RlmH-like"/>
    <property type="match status" value="1"/>
</dbReference>